<name>A0A0C3D6P4_9AGAM</name>
<keyword evidence="2" id="KW-1185">Reference proteome</keyword>
<sequence length="160" mass="18104">KLAFKVIHSTTILLPTWKAILKEHGLPDKNLPHNVSTQWNSSFDMADVAIDYGVGIDAITDKVRLGLSSYVLDEHEWDLLRQVQDILKDAMLYFLRSMPNLAMVILAMDYIDSVFTTGLLNEEHLDPAICATLGLAKHTLNKYYSSTDLSKLYRIAMGKY</sequence>
<proteinExistence type="predicted"/>
<dbReference type="AlphaFoldDB" id="A0A0C3D6P4"/>
<dbReference type="OrthoDB" id="2669135at2759"/>
<dbReference type="EMBL" id="KN822116">
    <property type="protein sequence ID" value="KIM56445.1"/>
    <property type="molecule type" value="Genomic_DNA"/>
</dbReference>
<feature type="non-terminal residue" evidence="1">
    <location>
        <position position="1"/>
    </location>
</feature>
<organism evidence="1 2">
    <name type="scientific">Scleroderma citrinum Foug A</name>
    <dbReference type="NCBI Taxonomy" id="1036808"/>
    <lineage>
        <taxon>Eukaryota</taxon>
        <taxon>Fungi</taxon>
        <taxon>Dikarya</taxon>
        <taxon>Basidiomycota</taxon>
        <taxon>Agaricomycotina</taxon>
        <taxon>Agaricomycetes</taxon>
        <taxon>Agaricomycetidae</taxon>
        <taxon>Boletales</taxon>
        <taxon>Sclerodermatineae</taxon>
        <taxon>Sclerodermataceae</taxon>
        <taxon>Scleroderma</taxon>
    </lineage>
</organism>
<evidence type="ECO:0000313" key="2">
    <source>
        <dbReference type="Proteomes" id="UP000053989"/>
    </source>
</evidence>
<gene>
    <name evidence="1" type="ORF">SCLCIDRAFT_132648</name>
</gene>
<dbReference type="STRING" id="1036808.A0A0C3D6P4"/>
<dbReference type="Proteomes" id="UP000053989">
    <property type="component" value="Unassembled WGS sequence"/>
</dbReference>
<protein>
    <submittedName>
        <fullName evidence="1">Uncharacterized protein</fullName>
    </submittedName>
</protein>
<dbReference type="InParanoid" id="A0A0C3D6P4"/>
<dbReference type="HOGENOM" id="CLU_099691_1_0_1"/>
<reference evidence="2" key="2">
    <citation type="submission" date="2015-01" db="EMBL/GenBank/DDBJ databases">
        <title>Evolutionary Origins and Diversification of the Mycorrhizal Mutualists.</title>
        <authorList>
            <consortium name="DOE Joint Genome Institute"/>
            <consortium name="Mycorrhizal Genomics Consortium"/>
            <person name="Kohler A."/>
            <person name="Kuo A."/>
            <person name="Nagy L.G."/>
            <person name="Floudas D."/>
            <person name="Copeland A."/>
            <person name="Barry K.W."/>
            <person name="Cichocki N."/>
            <person name="Veneault-Fourrey C."/>
            <person name="LaButti K."/>
            <person name="Lindquist E.A."/>
            <person name="Lipzen A."/>
            <person name="Lundell T."/>
            <person name="Morin E."/>
            <person name="Murat C."/>
            <person name="Riley R."/>
            <person name="Ohm R."/>
            <person name="Sun H."/>
            <person name="Tunlid A."/>
            <person name="Henrissat B."/>
            <person name="Grigoriev I.V."/>
            <person name="Hibbett D.S."/>
            <person name="Martin F."/>
        </authorList>
    </citation>
    <scope>NUCLEOTIDE SEQUENCE [LARGE SCALE GENOMIC DNA]</scope>
    <source>
        <strain evidence="2">Foug A</strain>
    </source>
</reference>
<evidence type="ECO:0000313" key="1">
    <source>
        <dbReference type="EMBL" id="KIM56445.1"/>
    </source>
</evidence>
<reference evidence="1 2" key="1">
    <citation type="submission" date="2014-04" db="EMBL/GenBank/DDBJ databases">
        <authorList>
            <consortium name="DOE Joint Genome Institute"/>
            <person name="Kuo A."/>
            <person name="Kohler A."/>
            <person name="Nagy L.G."/>
            <person name="Floudas D."/>
            <person name="Copeland A."/>
            <person name="Barry K.W."/>
            <person name="Cichocki N."/>
            <person name="Veneault-Fourrey C."/>
            <person name="LaButti K."/>
            <person name="Lindquist E.A."/>
            <person name="Lipzen A."/>
            <person name="Lundell T."/>
            <person name="Morin E."/>
            <person name="Murat C."/>
            <person name="Sun H."/>
            <person name="Tunlid A."/>
            <person name="Henrissat B."/>
            <person name="Grigoriev I.V."/>
            <person name="Hibbett D.S."/>
            <person name="Martin F."/>
            <person name="Nordberg H.P."/>
            <person name="Cantor M.N."/>
            <person name="Hua S.X."/>
        </authorList>
    </citation>
    <scope>NUCLEOTIDE SEQUENCE [LARGE SCALE GENOMIC DNA]</scope>
    <source>
        <strain evidence="1 2">Foug A</strain>
    </source>
</reference>
<accession>A0A0C3D6P4</accession>